<organism evidence="2 3">
    <name type="scientific">Neobacillus vireti LMG 21834</name>
    <dbReference type="NCBI Taxonomy" id="1131730"/>
    <lineage>
        <taxon>Bacteria</taxon>
        <taxon>Bacillati</taxon>
        <taxon>Bacillota</taxon>
        <taxon>Bacilli</taxon>
        <taxon>Bacillales</taxon>
        <taxon>Bacillaceae</taxon>
        <taxon>Neobacillus</taxon>
    </lineage>
</organism>
<comment type="caution">
    <text evidence="2">The sequence shown here is derived from an EMBL/GenBank/DDBJ whole genome shotgun (WGS) entry which is preliminary data.</text>
</comment>
<dbReference type="EMBL" id="ALAN01000095">
    <property type="protein sequence ID" value="ETI67438.1"/>
    <property type="molecule type" value="Genomic_DNA"/>
</dbReference>
<dbReference type="Proteomes" id="UP000018877">
    <property type="component" value="Unassembled WGS sequence"/>
</dbReference>
<keyword evidence="1" id="KW-1133">Transmembrane helix</keyword>
<evidence type="ECO:0000313" key="3">
    <source>
        <dbReference type="Proteomes" id="UP000018877"/>
    </source>
</evidence>
<protein>
    <recommendedName>
        <fullName evidence="4">DNA-binding protein</fullName>
    </recommendedName>
</protein>
<name>A0AB94IK60_9BACI</name>
<evidence type="ECO:0008006" key="4">
    <source>
        <dbReference type="Google" id="ProtNLM"/>
    </source>
</evidence>
<dbReference type="AlphaFoldDB" id="A0AB94IK60"/>
<keyword evidence="3" id="KW-1185">Reference proteome</keyword>
<evidence type="ECO:0000313" key="2">
    <source>
        <dbReference type="EMBL" id="ETI67438.1"/>
    </source>
</evidence>
<keyword evidence="1" id="KW-0472">Membrane</keyword>
<feature type="transmembrane region" description="Helical" evidence="1">
    <location>
        <begin position="6"/>
        <end position="24"/>
    </location>
</feature>
<keyword evidence="1" id="KW-0812">Transmembrane</keyword>
<dbReference type="RefSeq" id="WP_024029675.1">
    <property type="nucleotide sequence ID" value="NZ_ALAN01000095.1"/>
</dbReference>
<dbReference type="PROSITE" id="PS51257">
    <property type="entry name" value="PROKAR_LIPOPROTEIN"/>
    <property type="match status" value="1"/>
</dbReference>
<proteinExistence type="predicted"/>
<gene>
    <name evidence="2" type="ORF">BAVI_17487</name>
</gene>
<sequence>MNHKLWVPSLIISLGIIIGCYLIASKPLSASLAEPKSKNAAESGVIVDIDDASKFLGLTTEEINMIISSEKKALETSGIYEGMMLPYITVDKNIYFEKTKLLLWAQQNAEQHTEYSR</sequence>
<reference evidence="2 3" key="1">
    <citation type="journal article" date="2014" name="Environ. Microbiol.">
        <title>The nitrate-ammonifying and nosZ-carrying bacterium Bacillus vireti is a potent source and sink for nitric and nitrous oxide under high nitrate conditions.</title>
        <authorList>
            <person name="Mania D."/>
            <person name="Heylen K."/>
            <person name="van Spanning R.J."/>
            <person name="Frostegard A."/>
        </authorList>
    </citation>
    <scope>NUCLEOTIDE SEQUENCE [LARGE SCALE GENOMIC DNA]</scope>
    <source>
        <strain evidence="2 3">LMG 21834</strain>
    </source>
</reference>
<accession>A0AB94IK60</accession>
<evidence type="ECO:0000256" key="1">
    <source>
        <dbReference type="SAM" id="Phobius"/>
    </source>
</evidence>